<dbReference type="Pfam" id="PF00172">
    <property type="entry name" value="Zn_clus"/>
    <property type="match status" value="1"/>
</dbReference>
<dbReference type="InterPro" id="IPR050675">
    <property type="entry name" value="OAF3"/>
</dbReference>
<dbReference type="InterPro" id="IPR001138">
    <property type="entry name" value="Zn2Cys6_DnaBD"/>
</dbReference>
<dbReference type="AlphaFoldDB" id="A0A8H8DB94"/>
<dbReference type="GO" id="GO:0008270">
    <property type="term" value="F:zinc ion binding"/>
    <property type="evidence" value="ECO:0007669"/>
    <property type="project" value="InterPro"/>
</dbReference>
<gene>
    <name evidence="7" type="ORF">I9W82_003721</name>
</gene>
<dbReference type="Pfam" id="PF11951">
    <property type="entry name" value="Fungal_trans_2"/>
    <property type="match status" value="1"/>
</dbReference>
<dbReference type="GO" id="GO:0000981">
    <property type="term" value="F:DNA-binding transcription factor activity, RNA polymerase II-specific"/>
    <property type="evidence" value="ECO:0007669"/>
    <property type="project" value="InterPro"/>
</dbReference>
<sequence>MARKERTFDGCWTCRSRKVKCDLTKPFCLRCAKSKRECLGYDIRLRWSDPVTISRDKAMISLKLGYNEPDNIQRRNVDLMEFPRDMLYETYAELNSVLEKVDDSAIVSGRAKLGPFRCFRLVGITSGKDKAEHSVEGTSVDLQKATITTPPSPPPTRPSPVQPTTSRAKRRKVDSNTSKTSIFSKTNNTHVHYDLLNFAKLTVLAIKGPDYKFNEQNMLHILYPKFFPNIDSDDAWFANATLVNSKLYTRKNNELTLFPLFRNLLDHFTSDLFTVNRIGMKDNYFDVLVIPYVKQIVGQFKCWDFAFWDVNDLQDLEELDDKQLLQSIKLCIIYLCLGLSAFKVSKRTTLHEENEDDEYKIDEFLKISIELRKLSIKLLNYHLDESDVIAERQKGDKAVEDYDTMLLLALILQIELDSMFSVFENLDLIYAIGDFVIKNKLETRTRNCTINKFLINTFKMKYFLFESTQAINLFNYQMEEEDEKRYRDLKEDYNLIQDLDSDDDEEEEEEDTEENTIASRTKLSIENMLEASGPTKMPYVPTAFTINFNNNRQYSAAYEVTGGDAESLHSQIKFAPSLNTKFTSTLDTELIYLMYGIPRDLLHIFHESIHLANHKNIFSVKKVFPRNFPRICAEVEDKLLRWDITQSSWKLDPENEFHNFLLNHVYSFHQAVIICHNKLIKKNFDIHQHQDSVKRCLDYLCRAVEGANELELSYKPMIWNLLIAGSVATETSTQERIKHIWQTCRGFDIQSNHWRAKQILYEIWKRRADGEEEEVNLGFMNLIREWDIVLSLG</sequence>
<evidence type="ECO:0000256" key="2">
    <source>
        <dbReference type="ARBA" id="ARBA00023125"/>
    </source>
</evidence>
<feature type="region of interest" description="Disordered" evidence="5">
    <location>
        <begin position="497"/>
        <end position="516"/>
    </location>
</feature>
<reference evidence="7 8" key="1">
    <citation type="submission" date="2020-12" db="EMBL/GenBank/DDBJ databases">
        <title>Effect of drift, selection, and recombination on the evolution of hybrid genomes in Candida yeast pathogens.</title>
        <authorList>
            <person name="Mixao V."/>
            <person name="Ksiezopolska E."/>
            <person name="Saus E."/>
            <person name="Boekhout T."/>
            <person name="Gacser A."/>
            <person name="Gabaldon T."/>
        </authorList>
    </citation>
    <scope>NUCLEOTIDE SEQUENCE [LARGE SCALE GENOMIC DNA]</scope>
    <source>
        <strain evidence="7 8">BP57</strain>
    </source>
</reference>
<dbReference type="SUPFAM" id="SSF57701">
    <property type="entry name" value="Zn2/Cys6 DNA-binding domain"/>
    <property type="match status" value="1"/>
</dbReference>
<feature type="compositionally biased region" description="Acidic residues" evidence="5">
    <location>
        <begin position="499"/>
        <end position="514"/>
    </location>
</feature>
<keyword evidence="8" id="KW-1185">Reference proteome</keyword>
<dbReference type="PANTHER" id="PTHR31069:SF32">
    <property type="entry name" value="ARGININE METABOLISM REGULATION PROTEIN II"/>
    <property type="match status" value="1"/>
</dbReference>
<keyword evidence="1" id="KW-0805">Transcription regulation</keyword>
<evidence type="ECO:0000259" key="6">
    <source>
        <dbReference type="PROSITE" id="PS50048"/>
    </source>
</evidence>
<evidence type="ECO:0000256" key="3">
    <source>
        <dbReference type="ARBA" id="ARBA00023163"/>
    </source>
</evidence>
<evidence type="ECO:0000256" key="1">
    <source>
        <dbReference type="ARBA" id="ARBA00023015"/>
    </source>
</evidence>
<keyword evidence="3" id="KW-0804">Transcription</keyword>
<dbReference type="PROSITE" id="PS50048">
    <property type="entry name" value="ZN2_CY6_FUNGAL_2"/>
    <property type="match status" value="1"/>
</dbReference>
<dbReference type="OrthoDB" id="3477330at2759"/>
<comment type="caution">
    <text evidence="7">The sequence shown here is derived from an EMBL/GenBank/DDBJ whole genome shotgun (WGS) entry which is preliminary data.</text>
</comment>
<proteinExistence type="predicted"/>
<dbReference type="GO" id="GO:0003677">
    <property type="term" value="F:DNA binding"/>
    <property type="evidence" value="ECO:0007669"/>
    <property type="project" value="UniProtKB-KW"/>
</dbReference>
<keyword evidence="4" id="KW-0539">Nucleus</keyword>
<protein>
    <submittedName>
        <fullName evidence="7">ARG83</fullName>
    </submittedName>
</protein>
<evidence type="ECO:0000256" key="5">
    <source>
        <dbReference type="SAM" id="MobiDB-lite"/>
    </source>
</evidence>
<organism evidence="7 8">
    <name type="scientific">Candida metapsilosis</name>
    <dbReference type="NCBI Taxonomy" id="273372"/>
    <lineage>
        <taxon>Eukaryota</taxon>
        <taxon>Fungi</taxon>
        <taxon>Dikarya</taxon>
        <taxon>Ascomycota</taxon>
        <taxon>Saccharomycotina</taxon>
        <taxon>Pichiomycetes</taxon>
        <taxon>Debaryomycetaceae</taxon>
        <taxon>Candida/Lodderomyces clade</taxon>
        <taxon>Candida</taxon>
    </lineage>
</organism>
<feature type="region of interest" description="Disordered" evidence="5">
    <location>
        <begin position="132"/>
        <end position="181"/>
    </location>
</feature>
<dbReference type="Proteomes" id="UP000669133">
    <property type="component" value="Unassembled WGS sequence"/>
</dbReference>
<feature type="compositionally biased region" description="Pro residues" evidence="5">
    <location>
        <begin position="150"/>
        <end position="161"/>
    </location>
</feature>
<evidence type="ECO:0000313" key="8">
    <source>
        <dbReference type="Proteomes" id="UP000669133"/>
    </source>
</evidence>
<accession>A0A8H8DB94</accession>
<dbReference type="PROSITE" id="PS00463">
    <property type="entry name" value="ZN2_CY6_FUNGAL_1"/>
    <property type="match status" value="1"/>
</dbReference>
<dbReference type="InterPro" id="IPR021858">
    <property type="entry name" value="Fun_TF"/>
</dbReference>
<feature type="domain" description="Zn(2)-C6 fungal-type" evidence="6">
    <location>
        <begin position="10"/>
        <end position="38"/>
    </location>
</feature>
<evidence type="ECO:0000256" key="4">
    <source>
        <dbReference type="ARBA" id="ARBA00023242"/>
    </source>
</evidence>
<dbReference type="PANTHER" id="PTHR31069">
    <property type="entry name" value="OLEATE-ACTIVATED TRANSCRIPTION FACTOR 1-RELATED"/>
    <property type="match status" value="1"/>
</dbReference>
<dbReference type="SMART" id="SM00066">
    <property type="entry name" value="GAL4"/>
    <property type="match status" value="1"/>
</dbReference>
<evidence type="ECO:0000313" key="7">
    <source>
        <dbReference type="EMBL" id="KAG5419002.1"/>
    </source>
</evidence>
<keyword evidence="2" id="KW-0238">DNA-binding</keyword>
<dbReference type="RefSeq" id="XP_067548118.1">
    <property type="nucleotide sequence ID" value="XM_067692717.1"/>
</dbReference>
<dbReference type="EMBL" id="JAEOAQ010000004">
    <property type="protein sequence ID" value="KAG5419002.1"/>
    <property type="molecule type" value="Genomic_DNA"/>
</dbReference>
<dbReference type="GeneID" id="93652350"/>
<dbReference type="InterPro" id="IPR036864">
    <property type="entry name" value="Zn2-C6_fun-type_DNA-bd_sf"/>
</dbReference>
<dbReference type="Gene3D" id="4.10.240.10">
    <property type="entry name" value="Zn(2)-C6 fungal-type DNA-binding domain"/>
    <property type="match status" value="1"/>
</dbReference>
<name>A0A8H8DB94_9ASCO</name>
<dbReference type="CDD" id="cd00067">
    <property type="entry name" value="GAL4"/>
    <property type="match status" value="1"/>
</dbReference>